<organism evidence="2 3">
    <name type="scientific">Nonomuraea monospora</name>
    <dbReference type="NCBI Taxonomy" id="568818"/>
    <lineage>
        <taxon>Bacteria</taxon>
        <taxon>Bacillati</taxon>
        <taxon>Actinomycetota</taxon>
        <taxon>Actinomycetes</taxon>
        <taxon>Streptosporangiales</taxon>
        <taxon>Streptosporangiaceae</taxon>
        <taxon>Nonomuraea</taxon>
    </lineage>
</organism>
<proteinExistence type="predicted"/>
<dbReference type="InterPro" id="IPR000772">
    <property type="entry name" value="Ricin_B_lectin"/>
</dbReference>
<dbReference type="Proteomes" id="UP001499843">
    <property type="component" value="Unassembled WGS sequence"/>
</dbReference>
<dbReference type="SUPFAM" id="SSF50370">
    <property type="entry name" value="Ricin B-like lectins"/>
    <property type="match status" value="1"/>
</dbReference>
<dbReference type="InterPro" id="IPR035992">
    <property type="entry name" value="Ricin_B-like_lectins"/>
</dbReference>
<dbReference type="PROSITE" id="PS50231">
    <property type="entry name" value="RICIN_B_LECTIN"/>
    <property type="match status" value="1"/>
</dbReference>
<comment type="caution">
    <text evidence="2">The sequence shown here is derived from an EMBL/GenBank/DDBJ whole genome shotgun (WGS) entry which is preliminary data.</text>
</comment>
<reference evidence="3" key="1">
    <citation type="journal article" date="2019" name="Int. J. Syst. Evol. Microbiol.">
        <title>The Global Catalogue of Microorganisms (GCM) 10K type strain sequencing project: providing services to taxonomists for standard genome sequencing and annotation.</title>
        <authorList>
            <consortium name="The Broad Institute Genomics Platform"/>
            <consortium name="The Broad Institute Genome Sequencing Center for Infectious Disease"/>
            <person name="Wu L."/>
            <person name="Ma J."/>
        </authorList>
    </citation>
    <scope>NUCLEOTIDE SEQUENCE [LARGE SCALE GENOMIC DNA]</scope>
    <source>
        <strain evidence="3">JCM 16114</strain>
    </source>
</reference>
<dbReference type="Pfam" id="PF14200">
    <property type="entry name" value="RicinB_lectin_2"/>
    <property type="match status" value="1"/>
</dbReference>
<dbReference type="EMBL" id="BAAAQX010000044">
    <property type="protein sequence ID" value="GAA2214794.1"/>
    <property type="molecule type" value="Genomic_DNA"/>
</dbReference>
<evidence type="ECO:0000313" key="3">
    <source>
        <dbReference type="Proteomes" id="UP001499843"/>
    </source>
</evidence>
<evidence type="ECO:0000259" key="1">
    <source>
        <dbReference type="Pfam" id="PF14200"/>
    </source>
</evidence>
<accession>A0ABP5PTA1</accession>
<name>A0ABP5PTA1_9ACTN</name>
<sequence length="159" mass="17190">MMAAPAAAVPPANPLYLINGLSNKCLGINSGSKDIGALAMQWQCAYQPISDQGWWLFQIGSRANAYQILNQNSFLCLGIDRASVANGALAIQAECNAQTYNNQTWLEESLGGNRVQFRNYKSGRCLGISAGSNANGALAMQWDCANRAYSDQAWIYDSV</sequence>
<keyword evidence="3" id="KW-1185">Reference proteome</keyword>
<evidence type="ECO:0000313" key="2">
    <source>
        <dbReference type="EMBL" id="GAA2214794.1"/>
    </source>
</evidence>
<feature type="domain" description="Ricin B lectin" evidence="1">
    <location>
        <begin position="55"/>
        <end position="142"/>
    </location>
</feature>
<gene>
    <name evidence="2" type="ORF">GCM10009850_102600</name>
</gene>
<dbReference type="CDD" id="cd00161">
    <property type="entry name" value="beta-trefoil_Ricin-like"/>
    <property type="match status" value="1"/>
</dbReference>
<dbReference type="Gene3D" id="2.80.10.50">
    <property type="match status" value="1"/>
</dbReference>
<protein>
    <recommendedName>
        <fullName evidence="1">Ricin B lectin domain-containing protein</fullName>
    </recommendedName>
</protein>